<organism evidence="8 9">
    <name type="scientific">Oleiharenicola lentus</name>
    <dbReference type="NCBI Taxonomy" id="2508720"/>
    <lineage>
        <taxon>Bacteria</taxon>
        <taxon>Pseudomonadati</taxon>
        <taxon>Verrucomicrobiota</taxon>
        <taxon>Opitutia</taxon>
        <taxon>Opitutales</taxon>
        <taxon>Opitutaceae</taxon>
        <taxon>Oleiharenicola</taxon>
    </lineage>
</organism>
<keyword evidence="6" id="KW-0812">Transmembrane</keyword>
<dbReference type="SUPFAM" id="SSF51306">
    <property type="entry name" value="LexA/Signal peptidase"/>
    <property type="match status" value="1"/>
</dbReference>
<comment type="similarity">
    <text evidence="2 6">Belongs to the peptidase S26 family.</text>
</comment>
<comment type="catalytic activity">
    <reaction evidence="1 6">
        <text>Cleavage of hydrophobic, N-terminal signal or leader sequences from secreted and periplasmic proteins.</text>
        <dbReference type="EC" id="3.4.21.89"/>
    </reaction>
</comment>
<evidence type="ECO:0000313" key="8">
    <source>
        <dbReference type="EMBL" id="RXK56965.1"/>
    </source>
</evidence>
<comment type="caution">
    <text evidence="8">The sequence shown here is derived from an EMBL/GenBank/DDBJ whole genome shotgun (WGS) entry which is preliminary data.</text>
</comment>
<feature type="domain" description="Peptidase S26" evidence="7">
    <location>
        <begin position="263"/>
        <end position="409"/>
    </location>
</feature>
<dbReference type="OrthoDB" id="9802919at2"/>
<evidence type="ECO:0000256" key="3">
    <source>
        <dbReference type="ARBA" id="ARBA00013208"/>
    </source>
</evidence>
<dbReference type="GO" id="GO:0009003">
    <property type="term" value="F:signal peptidase activity"/>
    <property type="evidence" value="ECO:0007669"/>
    <property type="project" value="UniProtKB-EC"/>
</dbReference>
<dbReference type="PANTHER" id="PTHR43390">
    <property type="entry name" value="SIGNAL PEPTIDASE I"/>
    <property type="match status" value="1"/>
</dbReference>
<keyword evidence="5 6" id="KW-0378">Hydrolase</keyword>
<dbReference type="PROSITE" id="PS00760">
    <property type="entry name" value="SPASE_I_2"/>
    <property type="match status" value="1"/>
</dbReference>
<keyword evidence="6" id="KW-0645">Protease</keyword>
<accession>A0A4Q1CCU7</accession>
<dbReference type="InterPro" id="IPR019757">
    <property type="entry name" value="Pept_S26A_signal_pept_1_Lys-AS"/>
</dbReference>
<gene>
    <name evidence="8" type="primary">lepB</name>
    <name evidence="8" type="ORF">ESB00_09510</name>
</gene>
<dbReference type="InterPro" id="IPR019533">
    <property type="entry name" value="Peptidase_S26"/>
</dbReference>
<comment type="subcellular location">
    <subcellularLocation>
        <location evidence="6">Membrane</location>
        <topology evidence="6">Single-pass type II membrane protein</topology>
    </subcellularLocation>
</comment>
<dbReference type="InterPro" id="IPR036286">
    <property type="entry name" value="LexA/Signal_pep-like_sf"/>
</dbReference>
<keyword evidence="6" id="KW-0472">Membrane</keyword>
<proteinExistence type="inferred from homology"/>
<dbReference type="EC" id="3.4.21.89" evidence="3 6"/>
<dbReference type="AlphaFoldDB" id="A0A4Q1CCU7"/>
<dbReference type="NCBIfam" id="TIGR02227">
    <property type="entry name" value="sigpep_I_bact"/>
    <property type="match status" value="1"/>
</dbReference>
<dbReference type="CDD" id="cd06530">
    <property type="entry name" value="S26_SPase_I"/>
    <property type="match status" value="1"/>
</dbReference>
<dbReference type="PANTHER" id="PTHR43390:SF1">
    <property type="entry name" value="CHLOROPLAST PROCESSING PEPTIDASE"/>
    <property type="match status" value="1"/>
</dbReference>
<evidence type="ECO:0000256" key="6">
    <source>
        <dbReference type="RuleBase" id="RU362042"/>
    </source>
</evidence>
<dbReference type="Gene3D" id="2.10.109.10">
    <property type="entry name" value="Umud Fragment, subunit A"/>
    <property type="match status" value="1"/>
</dbReference>
<evidence type="ECO:0000256" key="2">
    <source>
        <dbReference type="ARBA" id="ARBA00009370"/>
    </source>
</evidence>
<feature type="transmembrane region" description="Helical" evidence="6">
    <location>
        <begin position="68"/>
        <end position="86"/>
    </location>
</feature>
<reference evidence="8 9" key="1">
    <citation type="submission" date="2019-01" db="EMBL/GenBank/DDBJ databases">
        <title>Lacunisphaera sp. strain TWA-58.</title>
        <authorList>
            <person name="Chen W.-M."/>
        </authorList>
    </citation>
    <scope>NUCLEOTIDE SEQUENCE [LARGE SCALE GENOMIC DNA]</scope>
    <source>
        <strain evidence="8 9">TWA-58</strain>
    </source>
</reference>
<dbReference type="Proteomes" id="UP000290218">
    <property type="component" value="Unassembled WGS sequence"/>
</dbReference>
<dbReference type="Pfam" id="PF10502">
    <property type="entry name" value="Peptidase_S26"/>
    <property type="match status" value="1"/>
</dbReference>
<keyword evidence="9" id="KW-1185">Reference proteome</keyword>
<dbReference type="PRINTS" id="PR00727">
    <property type="entry name" value="LEADERPTASE"/>
</dbReference>
<evidence type="ECO:0000256" key="1">
    <source>
        <dbReference type="ARBA" id="ARBA00000677"/>
    </source>
</evidence>
<evidence type="ECO:0000259" key="7">
    <source>
        <dbReference type="Pfam" id="PF10502"/>
    </source>
</evidence>
<dbReference type="EMBL" id="SDHX01000001">
    <property type="protein sequence ID" value="RXK56965.1"/>
    <property type="molecule type" value="Genomic_DNA"/>
</dbReference>
<evidence type="ECO:0000313" key="9">
    <source>
        <dbReference type="Proteomes" id="UP000290218"/>
    </source>
</evidence>
<dbReference type="GO" id="GO:0016020">
    <property type="term" value="C:membrane"/>
    <property type="evidence" value="ECO:0007669"/>
    <property type="project" value="UniProtKB-SubCell"/>
</dbReference>
<protein>
    <recommendedName>
        <fullName evidence="4 6">Signal peptidase I</fullName>
        <ecNumber evidence="3 6">3.4.21.89</ecNumber>
    </recommendedName>
</protein>
<dbReference type="GO" id="GO:0006465">
    <property type="term" value="P:signal peptide processing"/>
    <property type="evidence" value="ECO:0007669"/>
    <property type="project" value="InterPro"/>
</dbReference>
<sequence length="419" mass="46198">MAQRIHDFRKDLLTEEQGGGLLAAMAEVKALVRQKAAVPALKPAIERLEGAMRTCGGRLYPTTSLTENVEFFLVAAIVILGLRAYFVQPFKIPTNSMWPSYYGMTSEVFTPGEEPGLLGKAARLVGLGAVNYTMKAPAAGEVMVPVFRSGAPAYTERAGRSLFIFPTLMREYTVMVGGQPVKLTVPADWARSEFGYDDVLEKTLFAGNRNGLMQAAQKANGASQLESSMMEVTSGGRRIEARIYWVPTGRKVRQGEDIVSFDILTGDLLFVDRMSYNFVRPSVGSGFVFKTDNIDHESMKDANGRQISQYYVKRLVGLPGDQLEIREPVLYRNGEPITGSEAFAHNARREGLYRGYFNGSSHLEGGEVLDVPAGSYFAMGDNSSNSADSRVWGFVPEMDVVGRPLFIYYPLTKRWGVAK</sequence>
<name>A0A4Q1CCU7_9BACT</name>
<keyword evidence="6" id="KW-1133">Transmembrane helix</keyword>
<dbReference type="GO" id="GO:0004252">
    <property type="term" value="F:serine-type endopeptidase activity"/>
    <property type="evidence" value="ECO:0007669"/>
    <property type="project" value="InterPro"/>
</dbReference>
<dbReference type="InterPro" id="IPR000223">
    <property type="entry name" value="Pept_S26A_signal_pept_1"/>
</dbReference>
<evidence type="ECO:0000256" key="5">
    <source>
        <dbReference type="ARBA" id="ARBA00022801"/>
    </source>
</evidence>
<evidence type="ECO:0000256" key="4">
    <source>
        <dbReference type="ARBA" id="ARBA00019232"/>
    </source>
</evidence>